<evidence type="ECO:0000313" key="6">
    <source>
        <dbReference type="EMBL" id="RSH94012.1"/>
    </source>
</evidence>
<dbReference type="GO" id="GO:0016020">
    <property type="term" value="C:membrane"/>
    <property type="evidence" value="ECO:0007669"/>
    <property type="project" value="UniProtKB-SubCell"/>
</dbReference>
<name>A0A427YSF3_9TREE</name>
<evidence type="ECO:0000256" key="2">
    <source>
        <dbReference type="ARBA" id="ARBA00022692"/>
    </source>
</evidence>
<evidence type="ECO:0000256" key="5">
    <source>
        <dbReference type="SAM" id="Phobius"/>
    </source>
</evidence>
<feature type="transmembrane region" description="Helical" evidence="5">
    <location>
        <begin position="181"/>
        <end position="204"/>
    </location>
</feature>
<dbReference type="PANTHER" id="PTHR31465">
    <property type="entry name" value="PROTEIN RTA1-RELATED"/>
    <property type="match status" value="1"/>
</dbReference>
<organism evidence="6 7">
    <name type="scientific">Saitozyma podzolica</name>
    <dbReference type="NCBI Taxonomy" id="1890683"/>
    <lineage>
        <taxon>Eukaryota</taxon>
        <taxon>Fungi</taxon>
        <taxon>Dikarya</taxon>
        <taxon>Basidiomycota</taxon>
        <taxon>Agaricomycotina</taxon>
        <taxon>Tremellomycetes</taxon>
        <taxon>Tremellales</taxon>
        <taxon>Trimorphomycetaceae</taxon>
        <taxon>Saitozyma</taxon>
    </lineage>
</organism>
<dbReference type="AlphaFoldDB" id="A0A427YSF3"/>
<keyword evidence="7" id="KW-1185">Reference proteome</keyword>
<feature type="transmembrane region" description="Helical" evidence="5">
    <location>
        <begin position="92"/>
        <end position="115"/>
    </location>
</feature>
<keyword evidence="2 5" id="KW-0812">Transmembrane</keyword>
<feature type="transmembrane region" description="Helical" evidence="5">
    <location>
        <begin position="267"/>
        <end position="287"/>
    </location>
</feature>
<feature type="transmembrane region" description="Helical" evidence="5">
    <location>
        <begin position="58"/>
        <end position="77"/>
    </location>
</feature>
<dbReference type="Proteomes" id="UP000279259">
    <property type="component" value="Unassembled WGS sequence"/>
</dbReference>
<dbReference type="OrthoDB" id="3358017at2759"/>
<evidence type="ECO:0000256" key="1">
    <source>
        <dbReference type="ARBA" id="ARBA00004141"/>
    </source>
</evidence>
<dbReference type="PANTHER" id="PTHR31465:SF1">
    <property type="entry name" value="PROTEIN RTA1-RELATED"/>
    <property type="match status" value="1"/>
</dbReference>
<proteinExistence type="predicted"/>
<protein>
    <submittedName>
        <fullName evidence="6">Uncharacterized protein</fullName>
    </submittedName>
</protein>
<evidence type="ECO:0000313" key="7">
    <source>
        <dbReference type="Proteomes" id="UP000279259"/>
    </source>
</evidence>
<feature type="transmembrane region" description="Helical" evidence="5">
    <location>
        <begin position="135"/>
        <end position="161"/>
    </location>
</feature>
<gene>
    <name evidence="6" type="ORF">EHS25_006665</name>
</gene>
<keyword evidence="4 5" id="KW-0472">Membrane</keyword>
<comment type="subcellular location">
    <subcellularLocation>
        <location evidence="1">Membrane</location>
        <topology evidence="1">Multi-pass membrane protein</topology>
    </subcellularLocation>
</comment>
<evidence type="ECO:0000256" key="3">
    <source>
        <dbReference type="ARBA" id="ARBA00022989"/>
    </source>
</evidence>
<keyword evidence="3 5" id="KW-1133">Transmembrane helix</keyword>
<comment type="caution">
    <text evidence="6">The sequence shown here is derived from an EMBL/GenBank/DDBJ whole genome shotgun (WGS) entry which is preliminary data.</text>
</comment>
<reference evidence="6 7" key="1">
    <citation type="submission" date="2018-11" db="EMBL/GenBank/DDBJ databases">
        <title>Genome sequence of Saitozyma podzolica DSM 27192.</title>
        <authorList>
            <person name="Aliyu H."/>
            <person name="Gorte O."/>
            <person name="Ochsenreither K."/>
        </authorList>
    </citation>
    <scope>NUCLEOTIDE SEQUENCE [LARGE SCALE GENOMIC DNA]</scope>
    <source>
        <strain evidence="6 7">DSM 27192</strain>
    </source>
</reference>
<dbReference type="Pfam" id="PF04479">
    <property type="entry name" value="RTA1"/>
    <property type="match status" value="1"/>
</dbReference>
<sequence>MPDDTYTGPINPDPQPGEADVELYGYVPSAVLGVVGVLVFLIVLSINTFRWFKNRKTGTLSFYFFLAFGALLEAAGYGCRIASHNNPYKTDIFIVEFFLVTCAPIAFAASIYLNLTFATKKYPLGRSLLWLNPRWVLIIFIAFDLCTTVVQITGAGIVGISTSKSLSGESVSVSPQTGNSILEAGLAVQITSFGCFLILLTIAITRIPRLGGIPPVVDAEVKKWATTNCRKLLGITMFAALLILLRTSYRLACQVQGYFGYLNTHEYLFGLLDFTPVAIATLTLSFFPPSNV</sequence>
<feature type="transmembrane region" description="Helical" evidence="5">
    <location>
        <begin position="232"/>
        <end position="252"/>
    </location>
</feature>
<feature type="transmembrane region" description="Helical" evidence="5">
    <location>
        <begin position="23"/>
        <end position="46"/>
    </location>
</feature>
<dbReference type="InterPro" id="IPR007568">
    <property type="entry name" value="RTA1"/>
</dbReference>
<accession>A0A427YSF3</accession>
<dbReference type="STRING" id="1890683.A0A427YSF3"/>
<evidence type="ECO:0000256" key="4">
    <source>
        <dbReference type="ARBA" id="ARBA00023136"/>
    </source>
</evidence>
<dbReference type="EMBL" id="RSCD01000003">
    <property type="protein sequence ID" value="RSH94012.1"/>
    <property type="molecule type" value="Genomic_DNA"/>
</dbReference>